<feature type="region of interest" description="Disordered" evidence="7">
    <location>
        <begin position="339"/>
        <end position="363"/>
    </location>
</feature>
<name>A0A9D9J3X7_9BACT</name>
<dbReference type="EMBL" id="JADILX010000061">
    <property type="protein sequence ID" value="MBO8485456.1"/>
    <property type="molecule type" value="Genomic_DNA"/>
</dbReference>
<dbReference type="PROSITE" id="PS51257">
    <property type="entry name" value="PROKAR_LIPOPROTEIN"/>
    <property type="match status" value="1"/>
</dbReference>
<dbReference type="Pfam" id="PF16141">
    <property type="entry name" value="GH18_BT1044-like"/>
    <property type="match status" value="1"/>
</dbReference>
<feature type="signal peptide" evidence="8">
    <location>
        <begin position="1"/>
        <end position="19"/>
    </location>
</feature>
<evidence type="ECO:0000256" key="4">
    <source>
        <dbReference type="ARBA" id="ARBA00022801"/>
    </source>
</evidence>
<protein>
    <recommendedName>
        <fullName evidence="2">mannosyl-glycoprotein endo-beta-N-acetylglucosaminidase</fullName>
        <ecNumber evidence="2">3.2.1.96</ecNumber>
    </recommendedName>
</protein>
<reference evidence="10" key="2">
    <citation type="journal article" date="2021" name="PeerJ">
        <title>Extensive microbial diversity within the chicken gut microbiome revealed by metagenomics and culture.</title>
        <authorList>
            <person name="Gilroy R."/>
            <person name="Ravi A."/>
            <person name="Getino M."/>
            <person name="Pursley I."/>
            <person name="Horton D.L."/>
            <person name="Alikhan N.F."/>
            <person name="Baker D."/>
            <person name="Gharbi K."/>
            <person name="Hall N."/>
            <person name="Watson M."/>
            <person name="Adriaenssens E.M."/>
            <person name="Foster-Nyarko E."/>
            <person name="Jarju S."/>
            <person name="Secka A."/>
            <person name="Antonio M."/>
            <person name="Oren A."/>
            <person name="Chaudhuri R.R."/>
            <person name="La Ragione R."/>
            <person name="Hildebrand F."/>
            <person name="Pallen M.J."/>
        </authorList>
    </citation>
    <scope>NUCLEOTIDE SEQUENCE</scope>
    <source>
        <strain evidence="10">B2-16538</strain>
    </source>
</reference>
<reference evidence="10" key="1">
    <citation type="submission" date="2020-10" db="EMBL/GenBank/DDBJ databases">
        <authorList>
            <person name="Gilroy R."/>
        </authorList>
    </citation>
    <scope>NUCLEOTIDE SEQUENCE</scope>
    <source>
        <strain evidence="10">B2-16538</strain>
    </source>
</reference>
<keyword evidence="3 8" id="KW-0732">Signal</keyword>
<comment type="similarity">
    <text evidence="1">Belongs to the glycosyl hydrolase 18 family.</text>
</comment>
<dbReference type="Gene3D" id="3.20.20.80">
    <property type="entry name" value="Glycosidases"/>
    <property type="match status" value="1"/>
</dbReference>
<dbReference type="SUPFAM" id="SSF51445">
    <property type="entry name" value="(Trans)glycosidases"/>
    <property type="match status" value="1"/>
</dbReference>
<accession>A0A9D9J3X7</accession>
<dbReference type="GO" id="GO:0033925">
    <property type="term" value="F:mannosyl-glycoprotein endo-beta-N-acetylglucosaminidase activity"/>
    <property type="evidence" value="ECO:0007669"/>
    <property type="project" value="UniProtKB-EC"/>
</dbReference>
<dbReference type="Proteomes" id="UP000823750">
    <property type="component" value="Unassembled WGS sequence"/>
</dbReference>
<feature type="chain" id="PRO_5038746068" description="mannosyl-glycoprotein endo-beta-N-acetylglucosaminidase" evidence="8">
    <location>
        <begin position="20"/>
        <end position="380"/>
    </location>
</feature>
<evidence type="ECO:0000313" key="11">
    <source>
        <dbReference type="Proteomes" id="UP000823750"/>
    </source>
</evidence>
<dbReference type="EC" id="3.2.1.96" evidence="2"/>
<dbReference type="InterPro" id="IPR057016">
    <property type="entry name" value="EndoS_F2-like_TIM-barrel"/>
</dbReference>
<feature type="domain" description="Endo-beta-N-acetylglucosaminidase EndoS/F2-like TIM-barrel" evidence="9">
    <location>
        <begin position="213"/>
        <end position="298"/>
    </location>
</feature>
<comment type="catalytic activity">
    <reaction evidence="6">
        <text>an N(4)-(oligosaccharide-(1-&gt;3)-[oligosaccharide-(1-&gt;6)]-beta-D-Man-(1-&gt;4)-beta-D-GlcNAc-(1-&gt;4)-alpha-D-GlcNAc)-L-asparaginyl-[protein] + H2O = an oligosaccharide-(1-&gt;3)-[oligosaccharide-(1-&gt;6)]-beta-D-Man-(1-&gt;4)-D-GlcNAc + N(4)-(N-acetyl-beta-D-glucosaminyl)-L-asparaginyl-[protein]</text>
        <dbReference type="Rhea" id="RHEA:73067"/>
        <dbReference type="Rhea" id="RHEA-COMP:12603"/>
        <dbReference type="Rhea" id="RHEA-COMP:18176"/>
        <dbReference type="ChEBI" id="CHEBI:15377"/>
        <dbReference type="ChEBI" id="CHEBI:132248"/>
        <dbReference type="ChEBI" id="CHEBI:192714"/>
        <dbReference type="ChEBI" id="CHEBI:192715"/>
        <dbReference type="EC" id="3.2.1.96"/>
    </reaction>
</comment>
<evidence type="ECO:0000256" key="2">
    <source>
        <dbReference type="ARBA" id="ARBA00012566"/>
    </source>
</evidence>
<evidence type="ECO:0000259" key="9">
    <source>
        <dbReference type="Pfam" id="PF23916"/>
    </source>
</evidence>
<dbReference type="InterPro" id="IPR017853">
    <property type="entry name" value="GH"/>
</dbReference>
<evidence type="ECO:0000313" key="10">
    <source>
        <dbReference type="EMBL" id="MBO8485456.1"/>
    </source>
</evidence>
<evidence type="ECO:0000256" key="8">
    <source>
        <dbReference type="SAM" id="SignalP"/>
    </source>
</evidence>
<dbReference type="InterPro" id="IPR032320">
    <property type="entry name" value="GH18_BT1044-like"/>
</dbReference>
<dbReference type="AlphaFoldDB" id="A0A9D9J3X7"/>
<gene>
    <name evidence="10" type="ORF">IAB78_03425</name>
</gene>
<keyword evidence="5" id="KW-0326">Glycosidase</keyword>
<evidence type="ECO:0000256" key="6">
    <source>
        <dbReference type="ARBA" id="ARBA00034414"/>
    </source>
</evidence>
<keyword evidence="4" id="KW-0378">Hydrolase</keyword>
<evidence type="ECO:0000256" key="3">
    <source>
        <dbReference type="ARBA" id="ARBA00022729"/>
    </source>
</evidence>
<evidence type="ECO:0000256" key="5">
    <source>
        <dbReference type="ARBA" id="ARBA00023295"/>
    </source>
</evidence>
<dbReference type="Pfam" id="PF23916">
    <property type="entry name" value="TIM-barrel_EndoS"/>
    <property type="match status" value="1"/>
</dbReference>
<organism evidence="10 11">
    <name type="scientific">Candidatus Cryptobacteroides excrementavium</name>
    <dbReference type="NCBI Taxonomy" id="2840759"/>
    <lineage>
        <taxon>Bacteria</taxon>
        <taxon>Pseudomonadati</taxon>
        <taxon>Bacteroidota</taxon>
        <taxon>Bacteroidia</taxon>
        <taxon>Bacteroidales</taxon>
        <taxon>Candidatus Cryptobacteroides</taxon>
    </lineage>
</organism>
<sequence>MNRYSIIFASLLAAGAVSSCIEPEALNLQPAYAYSDEYYEALRAYKESDHSICYLWFADYGVPTSPAYRFAGIPDSVDVVSLWGGIPDEGTLDRKEMYEMREKKGTKIVGVKIIRLAHHTYNPTWALEIGIPSYMNGYNGTEGYNAAYERTYQERIEAGDSETVAAAAAESAGQYAGTSALIADMRANPSRTEAEGSTEDNQQWVYPEWCVYAAESILDEVRDNDLDGYDLDYEPEGDALSGECMRTFLQYLAQYLGPASPNPHTLLIVDGNQPPTGTEELCSYWVSQSYNSTISDSNFNRGNWKNSQLIFTENIGDNWSDGGVMEQQAAFQPSTGGRKGGFGAFHGQRDYNTTDSGADKETPYGHLRRAIQLQNPAVIK</sequence>
<comment type="caution">
    <text evidence="10">The sequence shown here is derived from an EMBL/GenBank/DDBJ whole genome shotgun (WGS) entry which is preliminary data.</text>
</comment>
<evidence type="ECO:0000256" key="7">
    <source>
        <dbReference type="SAM" id="MobiDB-lite"/>
    </source>
</evidence>
<evidence type="ECO:0000256" key="1">
    <source>
        <dbReference type="ARBA" id="ARBA00009336"/>
    </source>
</evidence>
<proteinExistence type="inferred from homology"/>